<evidence type="ECO:0000313" key="4">
    <source>
        <dbReference type="Proteomes" id="UP000716004"/>
    </source>
</evidence>
<proteinExistence type="predicted"/>
<accession>A0A8J7YT08</accession>
<evidence type="ECO:0000256" key="1">
    <source>
        <dbReference type="SAM" id="Phobius"/>
    </source>
</evidence>
<reference evidence="2" key="1">
    <citation type="submission" date="2021-04" db="EMBL/GenBank/DDBJ databases">
        <title>Genomic insights into ecological role and evolution of a novel Thermoplasmata order Candidatus Sysuiplasmatales.</title>
        <authorList>
            <person name="Yuan Y."/>
        </authorList>
    </citation>
    <scope>NUCLEOTIDE SEQUENCE</scope>
    <source>
        <strain evidence="3">TUT19-bin139</strain>
        <strain evidence="2">YP2-bin.285</strain>
    </source>
</reference>
<keyword evidence="1" id="KW-0472">Membrane</keyword>
<comment type="caution">
    <text evidence="2">The sequence shown here is derived from an EMBL/GenBank/DDBJ whole genome shotgun (WGS) entry which is preliminary data.</text>
</comment>
<dbReference type="Proteomes" id="UP000716004">
    <property type="component" value="Unassembled WGS sequence"/>
</dbReference>
<feature type="transmembrane region" description="Helical" evidence="1">
    <location>
        <begin position="7"/>
        <end position="27"/>
    </location>
</feature>
<evidence type="ECO:0000313" key="3">
    <source>
        <dbReference type="EMBL" id="MBX8643965.1"/>
    </source>
</evidence>
<gene>
    <name evidence="2" type="ORF">J9259_03715</name>
    <name evidence="3" type="ORF">KIY12_04490</name>
</gene>
<feature type="transmembrane region" description="Helical" evidence="1">
    <location>
        <begin position="33"/>
        <end position="57"/>
    </location>
</feature>
<sequence>MSRDWRVATIILVSIMTPLSFLLLHALRLQTAPAVFAAVIATSLIETITIISVLSSAGKKGGGSRRRWKGRSDFGSQVRRAEMALSGKAYSQELVLREVQNIFLERIAMKAGISQNEVRRMIEDGSLNDRLTREQLEVALAVVTCSSGRHGDRDRKFFETSLNRFFDIVEEY</sequence>
<evidence type="ECO:0000313" key="2">
    <source>
        <dbReference type="EMBL" id="MBX8631615.1"/>
    </source>
</evidence>
<keyword evidence="1" id="KW-0812">Transmembrane</keyword>
<keyword evidence="1" id="KW-1133">Transmembrane helix</keyword>
<dbReference type="EMBL" id="JAHEAC010000031">
    <property type="protein sequence ID" value="MBX8643965.1"/>
    <property type="molecule type" value="Genomic_DNA"/>
</dbReference>
<dbReference type="Proteomes" id="UP000750197">
    <property type="component" value="Unassembled WGS sequence"/>
</dbReference>
<name>A0A8J7YT08_9ARCH</name>
<organism evidence="2 4">
    <name type="scientific">Candidatus Sysuiplasma superficiale</name>
    <dbReference type="NCBI Taxonomy" id="2823368"/>
    <lineage>
        <taxon>Archaea</taxon>
        <taxon>Methanobacteriati</taxon>
        <taxon>Thermoplasmatota</taxon>
        <taxon>Thermoplasmata</taxon>
        <taxon>Candidatus Sysuiplasmatales</taxon>
        <taxon>Candidatus Sysuiplasmataceae</taxon>
        <taxon>Candidatus Sysuiplasma</taxon>
    </lineage>
</organism>
<protein>
    <submittedName>
        <fullName evidence="2">Uncharacterized protein</fullName>
    </submittedName>
</protein>
<dbReference type="EMBL" id="JAGVSJ010000006">
    <property type="protein sequence ID" value="MBX8631615.1"/>
    <property type="molecule type" value="Genomic_DNA"/>
</dbReference>
<dbReference type="AlphaFoldDB" id="A0A8J7YT08"/>